<proteinExistence type="predicted"/>
<evidence type="ECO:0000313" key="4">
    <source>
        <dbReference type="EMBL" id="KAG9244647.1"/>
    </source>
</evidence>
<accession>A0A9P8CFA8</accession>
<dbReference type="AlphaFoldDB" id="A0A9P8CFA8"/>
<evidence type="ECO:0000313" key="5">
    <source>
        <dbReference type="Proteomes" id="UP000887226"/>
    </source>
</evidence>
<comment type="caution">
    <text evidence="4">The sequence shown here is derived from an EMBL/GenBank/DDBJ whole genome shotgun (WGS) entry which is preliminary data.</text>
</comment>
<dbReference type="PANTHER" id="PTHR28154">
    <property type="entry name" value="CELL WALL SYNTHESIS PROTEIN KNH1-RELATED"/>
    <property type="match status" value="1"/>
</dbReference>
<dbReference type="GO" id="GO:0005576">
    <property type="term" value="C:extracellular region"/>
    <property type="evidence" value="ECO:0007669"/>
    <property type="project" value="TreeGrafter"/>
</dbReference>
<evidence type="ECO:0000256" key="1">
    <source>
        <dbReference type="ARBA" id="ARBA00022729"/>
    </source>
</evidence>
<sequence>MRLLAFWTIHLALTFQVTWKDDGTAPAFASLASFNIHLYAGPDLLDLGSVASGTFATDPTDISVTIVPGLEDNVQNVYSLSIVSTATIGGTITNHPRFSLTGMTGTFSPALAPITVTAAPAAENNVVAAAAASVPAAAPADSVFTVPFNLQTDTIRYAPMQPIPPTSITTTNTTPFYPTSSFVIATADLPIPTIQTTITQAQTAVFTNHANTAAAASQPADAMQKYLNRWKD</sequence>
<name>A0A9P8CFA8_9HELO</name>
<evidence type="ECO:0000259" key="3">
    <source>
        <dbReference type="Pfam" id="PF05390"/>
    </source>
</evidence>
<dbReference type="EMBL" id="MU253892">
    <property type="protein sequence ID" value="KAG9244647.1"/>
    <property type="molecule type" value="Genomic_DNA"/>
</dbReference>
<dbReference type="InterPro" id="IPR045328">
    <property type="entry name" value="Kre9/Knh1"/>
</dbReference>
<evidence type="ECO:0000256" key="2">
    <source>
        <dbReference type="SAM" id="SignalP"/>
    </source>
</evidence>
<feature type="domain" description="Yeast cell wall synthesis Kre9/Knh1 C-terminal" evidence="3">
    <location>
        <begin position="142"/>
        <end position="226"/>
    </location>
</feature>
<dbReference type="GO" id="GO:0042546">
    <property type="term" value="P:cell wall biogenesis"/>
    <property type="evidence" value="ECO:0007669"/>
    <property type="project" value="InterPro"/>
</dbReference>
<reference evidence="4" key="1">
    <citation type="journal article" date="2021" name="IMA Fungus">
        <title>Genomic characterization of three marine fungi, including Emericellopsis atlantica sp. nov. with signatures of a generalist lifestyle and marine biomass degradation.</title>
        <authorList>
            <person name="Hagestad O.C."/>
            <person name="Hou L."/>
            <person name="Andersen J.H."/>
            <person name="Hansen E.H."/>
            <person name="Altermark B."/>
            <person name="Li C."/>
            <person name="Kuhnert E."/>
            <person name="Cox R.J."/>
            <person name="Crous P.W."/>
            <person name="Spatafora J.W."/>
            <person name="Lail K."/>
            <person name="Amirebrahimi M."/>
            <person name="Lipzen A."/>
            <person name="Pangilinan J."/>
            <person name="Andreopoulos W."/>
            <person name="Hayes R.D."/>
            <person name="Ng V."/>
            <person name="Grigoriev I.V."/>
            <person name="Jackson S.A."/>
            <person name="Sutton T.D.S."/>
            <person name="Dobson A.D.W."/>
            <person name="Rama T."/>
        </authorList>
    </citation>
    <scope>NUCLEOTIDE SEQUENCE</scope>
    <source>
        <strain evidence="4">TRa3180A</strain>
    </source>
</reference>
<dbReference type="GO" id="GO:0031505">
    <property type="term" value="P:fungal-type cell wall organization"/>
    <property type="evidence" value="ECO:0007669"/>
    <property type="project" value="TreeGrafter"/>
</dbReference>
<dbReference type="Proteomes" id="UP000887226">
    <property type="component" value="Unassembled WGS sequence"/>
</dbReference>
<keyword evidence="1 2" id="KW-0732">Signal</keyword>
<dbReference type="GO" id="GO:0006078">
    <property type="term" value="P:(1-&gt;6)-beta-D-glucan biosynthetic process"/>
    <property type="evidence" value="ECO:0007669"/>
    <property type="project" value="InterPro"/>
</dbReference>
<feature type="signal peptide" evidence="2">
    <location>
        <begin position="1"/>
        <end position="19"/>
    </location>
</feature>
<dbReference type="InterPro" id="IPR008659">
    <property type="entry name" value="Kre9/Knh1_C"/>
</dbReference>
<protein>
    <recommendedName>
        <fullName evidence="3">Yeast cell wall synthesis Kre9/Knh1 C-terminal domain-containing protein</fullName>
    </recommendedName>
</protein>
<dbReference type="Pfam" id="PF05390">
    <property type="entry name" value="Kre9_KNH1_C"/>
    <property type="match status" value="1"/>
</dbReference>
<feature type="chain" id="PRO_5040446958" description="Yeast cell wall synthesis Kre9/Knh1 C-terminal domain-containing protein" evidence="2">
    <location>
        <begin position="20"/>
        <end position="232"/>
    </location>
</feature>
<organism evidence="4 5">
    <name type="scientific">Calycina marina</name>
    <dbReference type="NCBI Taxonomy" id="1763456"/>
    <lineage>
        <taxon>Eukaryota</taxon>
        <taxon>Fungi</taxon>
        <taxon>Dikarya</taxon>
        <taxon>Ascomycota</taxon>
        <taxon>Pezizomycotina</taxon>
        <taxon>Leotiomycetes</taxon>
        <taxon>Helotiales</taxon>
        <taxon>Pezizellaceae</taxon>
        <taxon>Calycina</taxon>
    </lineage>
</organism>
<keyword evidence="5" id="KW-1185">Reference proteome</keyword>
<gene>
    <name evidence="4" type="ORF">BJ878DRAFT_534426</name>
</gene>
<dbReference type="PANTHER" id="PTHR28154:SF1">
    <property type="entry name" value="CELL WALL SYNTHESIS PROTEIN KNH1-RELATED"/>
    <property type="match status" value="1"/>
</dbReference>
<dbReference type="OrthoDB" id="2432613at2759"/>